<reference evidence="1" key="1">
    <citation type="submission" date="2021-05" db="EMBL/GenBank/DDBJ databases">
        <authorList>
            <person name="Scholz U."/>
            <person name="Mascher M."/>
            <person name="Fiebig A."/>
        </authorList>
    </citation>
    <scope>NUCLEOTIDE SEQUENCE [LARGE SCALE GENOMIC DNA]</scope>
</reference>
<evidence type="ECO:0000313" key="1">
    <source>
        <dbReference type="EnsemblPlants" id="AVESA.00010b.r2.4AG0642910.1.CDS"/>
    </source>
</evidence>
<proteinExistence type="predicted"/>
<dbReference type="Proteomes" id="UP001732700">
    <property type="component" value="Chromosome 4A"/>
</dbReference>
<evidence type="ECO:0000313" key="2">
    <source>
        <dbReference type="Proteomes" id="UP001732700"/>
    </source>
</evidence>
<keyword evidence="2" id="KW-1185">Reference proteome</keyword>
<accession>A0ACD5WIZ1</accession>
<reference evidence="1" key="2">
    <citation type="submission" date="2025-09" db="UniProtKB">
        <authorList>
            <consortium name="EnsemblPlants"/>
        </authorList>
    </citation>
    <scope>IDENTIFICATION</scope>
</reference>
<organism evidence="1 2">
    <name type="scientific">Avena sativa</name>
    <name type="common">Oat</name>
    <dbReference type="NCBI Taxonomy" id="4498"/>
    <lineage>
        <taxon>Eukaryota</taxon>
        <taxon>Viridiplantae</taxon>
        <taxon>Streptophyta</taxon>
        <taxon>Embryophyta</taxon>
        <taxon>Tracheophyta</taxon>
        <taxon>Spermatophyta</taxon>
        <taxon>Magnoliopsida</taxon>
        <taxon>Liliopsida</taxon>
        <taxon>Poales</taxon>
        <taxon>Poaceae</taxon>
        <taxon>BOP clade</taxon>
        <taxon>Pooideae</taxon>
        <taxon>Poodae</taxon>
        <taxon>Poeae</taxon>
        <taxon>Poeae Chloroplast Group 1 (Aveneae type)</taxon>
        <taxon>Aveninae</taxon>
        <taxon>Avena</taxon>
    </lineage>
</organism>
<name>A0ACD5WIZ1_AVESA</name>
<dbReference type="EnsemblPlants" id="AVESA.00010b.r2.4AG0642910.1">
    <property type="protein sequence ID" value="AVESA.00010b.r2.4AG0642910.1.CDS"/>
    <property type="gene ID" value="AVESA.00010b.r2.4AG0642910"/>
</dbReference>
<sequence>MSSSSSSRRRRVGRGGRLGRNPLAVTEPSAAEETRAWAELPLDAILSVLDYLDHVDILMGPGQVCRSWRSAARDEPDLWRRIDMLGHAELLNELNLHGMAQEAVRRSAGRCEAFWGEYAGDDDFLLYLGDQAPSLKSLRLISCDDVSDEGFTEAIQKFPLLEELELSLCPYVGESGVFGVVGKACPQLKRFRLHRDGFYYLDTRDYDMDQEALGIATMHELRSLQLSGNRVTNKGLEAILDNCHHLESLDIRRCFNVNMDDTLRAKCVRISSLRLPKELNW</sequence>
<protein>
    <submittedName>
        <fullName evidence="1">Uncharacterized protein</fullName>
    </submittedName>
</protein>